<comment type="caution">
    <text evidence="9">The sequence shown here is derived from an EMBL/GenBank/DDBJ whole genome shotgun (WGS) entry which is preliminary data.</text>
</comment>
<dbReference type="Proteomes" id="UP001575652">
    <property type="component" value="Unassembled WGS sequence"/>
</dbReference>
<keyword evidence="4 7" id="KW-0812">Transmembrane</keyword>
<feature type="transmembrane region" description="Helical" evidence="7">
    <location>
        <begin position="172"/>
        <end position="192"/>
    </location>
</feature>
<evidence type="ECO:0000259" key="8">
    <source>
        <dbReference type="Pfam" id="PF09335"/>
    </source>
</evidence>
<keyword evidence="6 7" id="KW-0472">Membrane</keyword>
<comment type="similarity">
    <text evidence="2">Belongs to the DedA family.</text>
</comment>
<feature type="transmembrane region" description="Helical" evidence="7">
    <location>
        <begin position="12"/>
        <end position="29"/>
    </location>
</feature>
<sequence length="203" mass="20698">MNLDAALSGDLGLWYYPLTILLVALDAPFPPLPSELLVLGAGPLAADGLLSPAGVVLAAAAGCWIGDVGLYLVFRHGLTSWFDRFAWGRRAHRGIVTLMNRMGRDGTYAGLVGVRFLSGGRTASVAAAGLAGVPLGPFLGLAGLGAVLWALWMVSLGYLTGSATGLPTWASALMGMALGTLVGVVLAAGLALRTRGKGIRGNG</sequence>
<accession>A0ABV4UMW4</accession>
<proteinExistence type="inferred from homology"/>
<name>A0ABV4UMW4_9MICC</name>
<dbReference type="PANTHER" id="PTHR42709:SF6">
    <property type="entry name" value="UNDECAPRENYL PHOSPHATE TRANSPORTER A"/>
    <property type="match status" value="1"/>
</dbReference>
<evidence type="ECO:0000256" key="3">
    <source>
        <dbReference type="ARBA" id="ARBA00022475"/>
    </source>
</evidence>
<evidence type="ECO:0000256" key="2">
    <source>
        <dbReference type="ARBA" id="ARBA00010792"/>
    </source>
</evidence>
<reference evidence="9 10" key="1">
    <citation type="submission" date="2024-09" db="EMBL/GenBank/DDBJ databases">
        <authorList>
            <person name="Salinas-Garcia M.A."/>
            <person name="Prieme A."/>
        </authorList>
    </citation>
    <scope>NUCLEOTIDE SEQUENCE [LARGE SCALE GENOMIC DNA]</scope>
    <source>
        <strain evidence="9 10">DSM 21081</strain>
    </source>
</reference>
<dbReference type="Pfam" id="PF09335">
    <property type="entry name" value="VTT_dom"/>
    <property type="match status" value="1"/>
</dbReference>
<keyword evidence="3" id="KW-1003">Cell membrane</keyword>
<evidence type="ECO:0000256" key="5">
    <source>
        <dbReference type="ARBA" id="ARBA00022989"/>
    </source>
</evidence>
<evidence type="ECO:0000256" key="6">
    <source>
        <dbReference type="ARBA" id="ARBA00023136"/>
    </source>
</evidence>
<protein>
    <submittedName>
        <fullName evidence="9">DedA family protein</fullName>
    </submittedName>
</protein>
<keyword evidence="5 7" id="KW-1133">Transmembrane helix</keyword>
<feature type="transmembrane region" description="Helical" evidence="7">
    <location>
        <begin position="125"/>
        <end position="152"/>
    </location>
</feature>
<dbReference type="EMBL" id="JBHDLJ010000007">
    <property type="protein sequence ID" value="MFB0834972.1"/>
    <property type="molecule type" value="Genomic_DNA"/>
</dbReference>
<evidence type="ECO:0000256" key="7">
    <source>
        <dbReference type="SAM" id="Phobius"/>
    </source>
</evidence>
<evidence type="ECO:0000313" key="9">
    <source>
        <dbReference type="EMBL" id="MFB0834972.1"/>
    </source>
</evidence>
<organism evidence="9 10">
    <name type="scientific">Arthrobacter halodurans</name>
    <dbReference type="NCBI Taxonomy" id="516699"/>
    <lineage>
        <taxon>Bacteria</taxon>
        <taxon>Bacillati</taxon>
        <taxon>Actinomycetota</taxon>
        <taxon>Actinomycetes</taxon>
        <taxon>Micrococcales</taxon>
        <taxon>Micrococcaceae</taxon>
        <taxon>Arthrobacter</taxon>
    </lineage>
</organism>
<evidence type="ECO:0000313" key="10">
    <source>
        <dbReference type="Proteomes" id="UP001575652"/>
    </source>
</evidence>
<dbReference type="RefSeq" id="WP_373972146.1">
    <property type="nucleotide sequence ID" value="NZ_JBHDLJ010000007.1"/>
</dbReference>
<gene>
    <name evidence="9" type="ORF">ACETWP_10275</name>
</gene>
<evidence type="ECO:0000256" key="4">
    <source>
        <dbReference type="ARBA" id="ARBA00022692"/>
    </source>
</evidence>
<dbReference type="InterPro" id="IPR032816">
    <property type="entry name" value="VTT_dom"/>
</dbReference>
<dbReference type="PANTHER" id="PTHR42709">
    <property type="entry name" value="ALKALINE PHOSPHATASE LIKE PROTEIN"/>
    <property type="match status" value="1"/>
</dbReference>
<feature type="domain" description="VTT" evidence="8">
    <location>
        <begin position="32"/>
        <end position="158"/>
    </location>
</feature>
<feature type="transmembrane region" description="Helical" evidence="7">
    <location>
        <begin position="49"/>
        <end position="74"/>
    </location>
</feature>
<dbReference type="InterPro" id="IPR051311">
    <property type="entry name" value="DedA_domain"/>
</dbReference>
<comment type="subcellular location">
    <subcellularLocation>
        <location evidence="1">Cell membrane</location>
        <topology evidence="1">Multi-pass membrane protein</topology>
    </subcellularLocation>
</comment>
<keyword evidence="10" id="KW-1185">Reference proteome</keyword>
<evidence type="ECO:0000256" key="1">
    <source>
        <dbReference type="ARBA" id="ARBA00004651"/>
    </source>
</evidence>